<evidence type="ECO:0000313" key="3">
    <source>
        <dbReference type="EMBL" id="SFC64080.1"/>
    </source>
</evidence>
<dbReference type="Pfam" id="PF06516">
    <property type="entry name" value="NUP"/>
    <property type="match status" value="1"/>
</dbReference>
<feature type="chain" id="PRO_5011446765" evidence="2">
    <location>
        <begin position="23"/>
        <end position="440"/>
    </location>
</feature>
<feature type="signal peptide" evidence="2">
    <location>
        <begin position="1"/>
        <end position="22"/>
    </location>
</feature>
<evidence type="ECO:0000256" key="2">
    <source>
        <dbReference type="SAM" id="SignalP"/>
    </source>
</evidence>
<dbReference type="AlphaFoldDB" id="A0A1I1L3B4"/>
<dbReference type="PANTHER" id="PTHR38643">
    <property type="entry name" value="PURINE NUCLEOSIDE PERMEASE C285.05-RELATED"/>
    <property type="match status" value="1"/>
</dbReference>
<dbReference type="RefSeq" id="WP_090133842.1">
    <property type="nucleotide sequence ID" value="NZ_FOLY01000004.1"/>
</dbReference>
<feature type="compositionally biased region" description="Polar residues" evidence="1">
    <location>
        <begin position="33"/>
        <end position="50"/>
    </location>
</feature>
<dbReference type="OrthoDB" id="109937at2"/>
<feature type="region of interest" description="Disordered" evidence="1">
    <location>
        <begin position="386"/>
        <end position="440"/>
    </location>
</feature>
<name>A0A1I1L3B4_9GAMM</name>
<dbReference type="InterPro" id="IPR009486">
    <property type="entry name" value="Pur_nuclsid_perm"/>
</dbReference>
<dbReference type="STRING" id="402385.SAMN05421848_2177"/>
<feature type="compositionally biased region" description="Acidic residues" evidence="1">
    <location>
        <begin position="386"/>
        <end position="397"/>
    </location>
</feature>
<accession>A0A1I1L3B4</accession>
<dbReference type="GO" id="GO:0055085">
    <property type="term" value="P:transmembrane transport"/>
    <property type="evidence" value="ECO:0007669"/>
    <property type="project" value="InterPro"/>
</dbReference>
<feature type="region of interest" description="Disordered" evidence="1">
    <location>
        <begin position="25"/>
        <end position="79"/>
    </location>
</feature>
<keyword evidence="2" id="KW-0732">Signal</keyword>
<proteinExistence type="predicted"/>
<reference evidence="4" key="1">
    <citation type="submission" date="2016-10" db="EMBL/GenBank/DDBJ databases">
        <authorList>
            <person name="Varghese N."/>
            <person name="Submissions S."/>
        </authorList>
    </citation>
    <scope>NUCLEOTIDE SEQUENCE [LARGE SCALE GENOMIC DNA]</scope>
    <source>
        <strain evidence="4">DSM 23439</strain>
    </source>
</reference>
<dbReference type="Proteomes" id="UP000199046">
    <property type="component" value="Unassembled WGS sequence"/>
</dbReference>
<organism evidence="3 4">
    <name type="scientific">Kushneria avicenniae</name>
    <dbReference type="NCBI Taxonomy" id="402385"/>
    <lineage>
        <taxon>Bacteria</taxon>
        <taxon>Pseudomonadati</taxon>
        <taxon>Pseudomonadota</taxon>
        <taxon>Gammaproteobacteria</taxon>
        <taxon>Oceanospirillales</taxon>
        <taxon>Halomonadaceae</taxon>
        <taxon>Kushneria</taxon>
    </lineage>
</organism>
<sequence length="440" mass="47328">MSYSRLLAATLLTLPLSLPVLADTESVEHEQATTDATPETESQSEAQVSHSDGDATGTTSREEGDGNDAEKAEKTPRHVKAMVITTFGPERKVWAEKLAPTQDIKVPGLHGSFGSVSCNDDDVCLMTTGKGYANAATSISTLAFSPEFDLSDSWFLVSGVASIDPHQGTLGSPTWPRYLVDFGIQWELDARDVPEGWTTGYLSINTHTPTQDPHQEYGTEFYHLDDALVDRAVELSRGVELADSDNAAAYRKHYDHAPANEAPAVVQCDSVSSDTWWYGNRLADRAGQLGKQVAGDKASICTGQQEDNAILTALKRADEAGRLQRERTVVVRAGASFNRPYEGLSDADGLTGYAKQGGYTPALTNMVRAGYPLIESIVTDWEDWQEGVPEETSEEAGDQPASDDMPDDKAAPGEQSGSSEDEGTQEGEATTDGDEDHASS</sequence>
<dbReference type="PANTHER" id="PTHR38643:SF1">
    <property type="entry name" value="PURINE NUCLEOSIDE PERMEASE C285.05-RELATED"/>
    <property type="match status" value="1"/>
</dbReference>
<feature type="compositionally biased region" description="Basic and acidic residues" evidence="1">
    <location>
        <begin position="60"/>
        <end position="76"/>
    </location>
</feature>
<keyword evidence="4" id="KW-1185">Reference proteome</keyword>
<feature type="compositionally biased region" description="Acidic residues" evidence="1">
    <location>
        <begin position="419"/>
        <end position="440"/>
    </location>
</feature>
<protein>
    <submittedName>
        <fullName evidence="3">Purine nucleoside permease</fullName>
    </submittedName>
</protein>
<evidence type="ECO:0000313" key="4">
    <source>
        <dbReference type="Proteomes" id="UP000199046"/>
    </source>
</evidence>
<gene>
    <name evidence="3" type="ORF">SAMN05421848_2177</name>
</gene>
<evidence type="ECO:0000256" key="1">
    <source>
        <dbReference type="SAM" id="MobiDB-lite"/>
    </source>
</evidence>
<dbReference type="EMBL" id="FOLY01000004">
    <property type="protein sequence ID" value="SFC64080.1"/>
    <property type="molecule type" value="Genomic_DNA"/>
</dbReference>